<dbReference type="Proteomes" id="UP001213664">
    <property type="component" value="Chromosome"/>
</dbReference>
<proteinExistence type="predicted"/>
<keyword evidence="1" id="KW-0560">Oxidoreductase</keyword>
<dbReference type="Gene3D" id="3.50.50.60">
    <property type="entry name" value="FAD/NAD(P)-binding domain"/>
    <property type="match status" value="1"/>
</dbReference>
<evidence type="ECO:0000313" key="3">
    <source>
        <dbReference type="EMBL" id="WEK39068.1"/>
    </source>
</evidence>
<dbReference type="SUPFAM" id="SSF51905">
    <property type="entry name" value="FAD/NAD(P)-binding domain"/>
    <property type="match status" value="1"/>
</dbReference>
<evidence type="ECO:0000259" key="2">
    <source>
        <dbReference type="Pfam" id="PF01266"/>
    </source>
</evidence>
<dbReference type="EMBL" id="CP119326">
    <property type="protein sequence ID" value="WEK39068.1"/>
    <property type="molecule type" value="Genomic_DNA"/>
</dbReference>
<evidence type="ECO:0000313" key="4">
    <source>
        <dbReference type="Proteomes" id="UP001213664"/>
    </source>
</evidence>
<gene>
    <name evidence="3" type="ORF">P0Y50_10975</name>
</gene>
<dbReference type="Pfam" id="PF01266">
    <property type="entry name" value="DAO"/>
    <property type="match status" value="1"/>
</dbReference>
<reference evidence="3" key="1">
    <citation type="submission" date="2023-03" db="EMBL/GenBank/DDBJ databases">
        <title>Andean soil-derived lignocellulolytic bacterial consortium as a source of novel taxa and putative plastic-active enzymes.</title>
        <authorList>
            <person name="Diaz-Garcia L."/>
            <person name="Chuvochina M."/>
            <person name="Feuerriegel G."/>
            <person name="Bunk B."/>
            <person name="Sproer C."/>
            <person name="Streit W.R."/>
            <person name="Rodriguez L.M."/>
            <person name="Overmann J."/>
            <person name="Jimenez D.J."/>
        </authorList>
    </citation>
    <scope>NUCLEOTIDE SEQUENCE</scope>
    <source>
        <strain evidence="3">MAG 833</strain>
    </source>
</reference>
<dbReference type="InterPro" id="IPR036188">
    <property type="entry name" value="FAD/NAD-bd_sf"/>
</dbReference>
<dbReference type="Gene3D" id="3.30.9.10">
    <property type="entry name" value="D-Amino Acid Oxidase, subunit A, domain 2"/>
    <property type="match status" value="1"/>
</dbReference>
<dbReference type="PANTHER" id="PTHR13847:SF289">
    <property type="entry name" value="GLYCINE OXIDASE"/>
    <property type="match status" value="1"/>
</dbReference>
<dbReference type="GO" id="GO:0016491">
    <property type="term" value="F:oxidoreductase activity"/>
    <property type="evidence" value="ECO:0007669"/>
    <property type="project" value="UniProtKB-KW"/>
</dbReference>
<dbReference type="AlphaFoldDB" id="A0AAJ5WYU1"/>
<dbReference type="InterPro" id="IPR006076">
    <property type="entry name" value="FAD-dep_OxRdtase"/>
</dbReference>
<accession>A0AAJ5WYU1</accession>
<dbReference type="PANTHER" id="PTHR13847">
    <property type="entry name" value="SARCOSINE DEHYDROGENASE-RELATED"/>
    <property type="match status" value="1"/>
</dbReference>
<sequence length="337" mass="34721">MTSSPPIVIVGAGVLGLCTAFELHRRGRSVVVIDPGGANASAVAAGMIAPAMEAAIDDASPECAALFRAARDLWPDFATAAGIALARRRAEWRGGDAAGIAARMRSLGFQAHLHGDRVVTDEDYQVDPAQALAAMRATLGDAAVIGRVEAVSRWTDGWRVTTDRGTLTASALVLATGADPAIPGLPEAVREQVDTIQPVRGQIGMTKQALAGHVVRGPGAYIAPMGAGVVVGATMESGRRDTRPDVATGERLLEAAWRVLGRPPEPLEIEWRAGVRGSSADGLPLAGAAPGGQGVFMALAPRRNGWLLGPLVGAAVADAIEGEPASPHARTLDPGRF</sequence>
<protein>
    <submittedName>
        <fullName evidence="3">FAD-binding oxidoreductase</fullName>
    </submittedName>
</protein>
<organism evidence="3 4">
    <name type="scientific">Candidatus Brevundimonas colombiensis</name>
    <dbReference type="NCBI Taxonomy" id="3121376"/>
    <lineage>
        <taxon>Bacteria</taxon>
        <taxon>Pseudomonadati</taxon>
        <taxon>Pseudomonadota</taxon>
        <taxon>Alphaproteobacteria</taxon>
        <taxon>Caulobacterales</taxon>
        <taxon>Caulobacteraceae</taxon>
        <taxon>Brevundimonas</taxon>
    </lineage>
</organism>
<feature type="domain" description="FAD dependent oxidoreductase" evidence="2">
    <location>
        <begin position="7"/>
        <end position="318"/>
    </location>
</feature>
<dbReference type="GO" id="GO:0005737">
    <property type="term" value="C:cytoplasm"/>
    <property type="evidence" value="ECO:0007669"/>
    <property type="project" value="TreeGrafter"/>
</dbReference>
<name>A0AAJ5WYU1_9CAUL</name>
<evidence type="ECO:0000256" key="1">
    <source>
        <dbReference type="ARBA" id="ARBA00023002"/>
    </source>
</evidence>